<dbReference type="SUPFAM" id="SSF52540">
    <property type="entry name" value="P-loop containing nucleoside triphosphate hydrolases"/>
    <property type="match status" value="1"/>
</dbReference>
<evidence type="ECO:0000259" key="3">
    <source>
        <dbReference type="Pfam" id="PF00005"/>
    </source>
</evidence>
<keyword evidence="1" id="KW-0547">Nucleotide-binding</keyword>
<protein>
    <recommendedName>
        <fullName evidence="3">ABC transporter domain-containing protein</fullName>
    </recommendedName>
</protein>
<dbReference type="PANTHER" id="PTHR43790:SF4">
    <property type="entry name" value="GUANOSINE IMPORT ATP-BINDING PROTEIN NUPO"/>
    <property type="match status" value="1"/>
</dbReference>
<evidence type="ECO:0000256" key="2">
    <source>
        <dbReference type="ARBA" id="ARBA00022840"/>
    </source>
</evidence>
<accession>X0S8W4</accession>
<dbReference type="InterPro" id="IPR027417">
    <property type="entry name" value="P-loop_NTPase"/>
</dbReference>
<organism evidence="4">
    <name type="scientific">marine sediment metagenome</name>
    <dbReference type="NCBI Taxonomy" id="412755"/>
    <lineage>
        <taxon>unclassified sequences</taxon>
        <taxon>metagenomes</taxon>
        <taxon>ecological metagenomes</taxon>
    </lineage>
</organism>
<dbReference type="GO" id="GO:0016887">
    <property type="term" value="F:ATP hydrolysis activity"/>
    <property type="evidence" value="ECO:0007669"/>
    <property type="project" value="InterPro"/>
</dbReference>
<name>X0S8W4_9ZZZZ</name>
<evidence type="ECO:0000256" key="1">
    <source>
        <dbReference type="ARBA" id="ARBA00022741"/>
    </source>
</evidence>
<feature type="non-terminal residue" evidence="4">
    <location>
        <position position="111"/>
    </location>
</feature>
<evidence type="ECO:0000313" key="4">
    <source>
        <dbReference type="EMBL" id="GAF72377.1"/>
    </source>
</evidence>
<keyword evidence="2" id="KW-0067">ATP-binding</keyword>
<reference evidence="4" key="1">
    <citation type="journal article" date="2014" name="Front. Microbiol.">
        <title>High frequency of phylogenetically diverse reductive dehalogenase-homologous genes in deep subseafloor sedimentary metagenomes.</title>
        <authorList>
            <person name="Kawai M."/>
            <person name="Futagami T."/>
            <person name="Toyoda A."/>
            <person name="Takaki Y."/>
            <person name="Nishi S."/>
            <person name="Hori S."/>
            <person name="Arai W."/>
            <person name="Tsubouchi T."/>
            <person name="Morono Y."/>
            <person name="Uchiyama I."/>
            <person name="Ito T."/>
            <person name="Fujiyama A."/>
            <person name="Inagaki F."/>
            <person name="Takami H."/>
        </authorList>
    </citation>
    <scope>NUCLEOTIDE SEQUENCE</scope>
    <source>
        <strain evidence="4">Expedition CK06-06</strain>
    </source>
</reference>
<dbReference type="EMBL" id="BARS01005372">
    <property type="protein sequence ID" value="GAF72377.1"/>
    <property type="molecule type" value="Genomic_DNA"/>
</dbReference>
<dbReference type="GO" id="GO:0005524">
    <property type="term" value="F:ATP binding"/>
    <property type="evidence" value="ECO:0007669"/>
    <property type="project" value="UniProtKB-KW"/>
</dbReference>
<dbReference type="InterPro" id="IPR003439">
    <property type="entry name" value="ABC_transporter-like_ATP-bd"/>
</dbReference>
<sequence>MDQKDTLRMKGITKQFPGVLANDNITFELRAGEVHGLLGENGAGKSTLMNILYGLHQADSGKIYIQGEKVEITSPRVAVDHGIGMVHQHFMLVDNLTALENVILGIPPRHP</sequence>
<gene>
    <name evidence="4" type="ORF">S01H1_10528</name>
</gene>
<dbReference type="Gene3D" id="3.40.50.300">
    <property type="entry name" value="P-loop containing nucleotide triphosphate hydrolases"/>
    <property type="match status" value="1"/>
</dbReference>
<feature type="domain" description="ABC transporter" evidence="3">
    <location>
        <begin position="23"/>
        <end position="101"/>
    </location>
</feature>
<dbReference type="PANTHER" id="PTHR43790">
    <property type="entry name" value="CARBOHYDRATE TRANSPORT ATP-BINDING PROTEIN MG119-RELATED"/>
    <property type="match status" value="1"/>
</dbReference>
<proteinExistence type="predicted"/>
<comment type="caution">
    <text evidence="4">The sequence shown here is derived from an EMBL/GenBank/DDBJ whole genome shotgun (WGS) entry which is preliminary data.</text>
</comment>
<dbReference type="InterPro" id="IPR050107">
    <property type="entry name" value="ABC_carbohydrate_import_ATPase"/>
</dbReference>
<dbReference type="AlphaFoldDB" id="X0S8W4"/>
<dbReference type="Pfam" id="PF00005">
    <property type="entry name" value="ABC_tran"/>
    <property type="match status" value="1"/>
</dbReference>